<dbReference type="Gene3D" id="3.40.50.1110">
    <property type="entry name" value="SGNH hydrolase"/>
    <property type="match status" value="1"/>
</dbReference>
<dbReference type="SUPFAM" id="SSF52266">
    <property type="entry name" value="SGNH hydrolase"/>
    <property type="match status" value="1"/>
</dbReference>
<accession>A0ABV4NKI8</accession>
<dbReference type="Pfam" id="PF13472">
    <property type="entry name" value="Lipase_GDSL_2"/>
    <property type="match status" value="1"/>
</dbReference>
<gene>
    <name evidence="2" type="ORF">ACCI51_05370</name>
</gene>
<protein>
    <submittedName>
        <fullName evidence="2">GDSL-type esterase/lipase family protein</fullName>
    </submittedName>
</protein>
<proteinExistence type="predicted"/>
<dbReference type="RefSeq" id="WP_299585500.1">
    <property type="nucleotide sequence ID" value="NZ_JBGMEL010000004.1"/>
</dbReference>
<evidence type="ECO:0000259" key="1">
    <source>
        <dbReference type="Pfam" id="PF13472"/>
    </source>
</evidence>
<reference evidence="2 3" key="1">
    <citation type="submission" date="2024-08" db="EMBL/GenBank/DDBJ databases">
        <authorList>
            <person name="Ishaq N."/>
        </authorList>
    </citation>
    <scope>NUCLEOTIDE SEQUENCE [LARGE SCALE GENOMIC DNA]</scope>
    <source>
        <strain evidence="2 3">JCM 30400</strain>
    </source>
</reference>
<comment type="caution">
    <text evidence="2">The sequence shown here is derived from an EMBL/GenBank/DDBJ whole genome shotgun (WGS) entry which is preliminary data.</text>
</comment>
<organism evidence="2 3">
    <name type="scientific">Microbulbifer echini</name>
    <dbReference type="NCBI Taxonomy" id="1529067"/>
    <lineage>
        <taxon>Bacteria</taxon>
        <taxon>Pseudomonadati</taxon>
        <taxon>Pseudomonadota</taxon>
        <taxon>Gammaproteobacteria</taxon>
        <taxon>Cellvibrionales</taxon>
        <taxon>Microbulbiferaceae</taxon>
        <taxon>Microbulbifer</taxon>
    </lineage>
</organism>
<sequence>MSRRVPKKIAFIGSSSIYGRGDTELGGFVQRFRFRYEPLNPKNLVYALGIFGESVVSLTQRVSAELSVRRPHLIGLYPGYNDICRIGGEAAKNTMALDFFRQAMLELLQASSEIAPSFVMTGIPFDERRTTPYRDSDSYFFRKDAQLYSQVVREVALSEGIPVLDFESLWCALAIMPLLSEDGLHANPVGHQLLCEQTWNFISRNYF</sequence>
<dbReference type="InterPro" id="IPR013830">
    <property type="entry name" value="SGNH_hydro"/>
</dbReference>
<dbReference type="EMBL" id="JBGMEL010000004">
    <property type="protein sequence ID" value="MFA0789968.1"/>
    <property type="molecule type" value="Genomic_DNA"/>
</dbReference>
<name>A0ABV4NKI8_9GAMM</name>
<evidence type="ECO:0000313" key="2">
    <source>
        <dbReference type="EMBL" id="MFA0789968.1"/>
    </source>
</evidence>
<dbReference type="InterPro" id="IPR036514">
    <property type="entry name" value="SGNH_hydro_sf"/>
</dbReference>
<dbReference type="Proteomes" id="UP001569414">
    <property type="component" value="Unassembled WGS sequence"/>
</dbReference>
<evidence type="ECO:0000313" key="3">
    <source>
        <dbReference type="Proteomes" id="UP001569414"/>
    </source>
</evidence>
<keyword evidence="3" id="KW-1185">Reference proteome</keyword>
<feature type="domain" description="SGNH hydrolase-type esterase" evidence="1">
    <location>
        <begin position="11"/>
        <end position="193"/>
    </location>
</feature>